<proteinExistence type="predicted"/>
<keyword evidence="1" id="KW-0812">Transmembrane</keyword>
<dbReference type="InterPro" id="IPR009272">
    <property type="entry name" value="DUF929"/>
</dbReference>
<reference evidence="2 3" key="1">
    <citation type="journal article" date="2021" name="Environ. Microbiol.">
        <title>New insights into the diversity and evolution of the archaeal mobilome from three complete genomes of Saccharolobus shibatae.</title>
        <authorList>
            <person name="Medvedeva S."/>
            <person name="Brandt D."/>
            <person name="Cvirkaite-Krupovic V."/>
            <person name="Liu Y."/>
            <person name="Severinov K."/>
            <person name="Ishino S."/>
            <person name="Ishino Y."/>
            <person name="Prangishvili D."/>
            <person name="Kalinowski J."/>
            <person name="Krupovic M."/>
        </authorList>
    </citation>
    <scope>NUCLEOTIDE SEQUENCE [LARGE SCALE GENOMIC DNA]</scope>
    <source>
        <strain evidence="2 3">S38A</strain>
    </source>
</reference>
<evidence type="ECO:0000313" key="3">
    <source>
        <dbReference type="Proteomes" id="UP000694036"/>
    </source>
</evidence>
<accession>A0A8F5BZ75</accession>
<organism evidence="2 3">
    <name type="scientific">Saccharolobus shibatae</name>
    <dbReference type="NCBI Taxonomy" id="2286"/>
    <lineage>
        <taxon>Archaea</taxon>
        <taxon>Thermoproteota</taxon>
        <taxon>Thermoprotei</taxon>
        <taxon>Sulfolobales</taxon>
        <taxon>Sulfolobaceae</taxon>
        <taxon>Saccharolobus</taxon>
    </lineage>
</organism>
<dbReference type="Pfam" id="PF06053">
    <property type="entry name" value="DUF929"/>
    <property type="match status" value="1"/>
</dbReference>
<evidence type="ECO:0000256" key="1">
    <source>
        <dbReference type="SAM" id="Phobius"/>
    </source>
</evidence>
<dbReference type="EMBL" id="CP077713">
    <property type="protein sequence ID" value="QXJ34071.1"/>
    <property type="molecule type" value="Genomic_DNA"/>
</dbReference>
<dbReference type="Proteomes" id="UP000694036">
    <property type="component" value="Chromosome"/>
</dbReference>
<gene>
    <name evidence="2" type="ORF">J5U22_00616</name>
</gene>
<sequence length="284" mass="32270">MRYKHIIRIIIIIFFIALAVTAITISFMNTSKSQEVSSLIGSSVPSDLYTQLVKLSNQGYNISVTTTNLNILPYNFSSNGKPAVIFVGAEWCPYCGAERWALIIALLRFGNFSNLQYMLSSSTDEYPNVPTFTFTNASYNSPYISFIGIEYENRQGQYLDKVPTTVYSMWEEYGNLSIPFIIIGYYYQVGTTIDPGLLSGKNWTYVIDQLHNPNSPIYNQIYYQANLITKYICKIDGGQPLSVCSHFIQDYSYNPQQNLGVYAIVYTENVQNYSLEYKIGGDEK</sequence>
<keyword evidence="1" id="KW-0472">Membrane</keyword>
<name>A0A8F5BZ75_9CREN</name>
<keyword evidence="1" id="KW-1133">Transmembrane helix</keyword>
<dbReference type="AlphaFoldDB" id="A0A8F5BZ75"/>
<feature type="transmembrane region" description="Helical" evidence="1">
    <location>
        <begin position="7"/>
        <end position="28"/>
    </location>
</feature>
<evidence type="ECO:0000313" key="2">
    <source>
        <dbReference type="EMBL" id="QXJ34071.1"/>
    </source>
</evidence>
<keyword evidence="3" id="KW-1185">Reference proteome</keyword>
<protein>
    <submittedName>
        <fullName evidence="2">Putative thioredoxin-like protein</fullName>
    </submittedName>
</protein>